<reference evidence="4" key="1">
    <citation type="submission" date="2023-09" db="EMBL/GenBank/DDBJ databases">
        <title>Paenibacillus sp. chi10 Genome sequencing and assembly.</title>
        <authorList>
            <person name="Kim I."/>
        </authorList>
    </citation>
    <scope>NUCLEOTIDE SEQUENCE [LARGE SCALE GENOMIC DNA]</scope>
    <source>
        <strain evidence="4">chi10</strain>
    </source>
</reference>
<dbReference type="SUPFAM" id="SSF52172">
    <property type="entry name" value="CheY-like"/>
    <property type="match status" value="1"/>
</dbReference>
<evidence type="ECO:0000313" key="4">
    <source>
        <dbReference type="Proteomes" id="UP001250538"/>
    </source>
</evidence>
<protein>
    <submittedName>
        <fullName evidence="3">Response regulator transcription factor</fullName>
    </submittedName>
</protein>
<sequence>MNIHSSTHHLVMEGLKNRINEENDLHVVGTFTDPREGIQELNHVKPNVFVIDFSMPHMDGFEVAKLCKEKFGLAMKIIMLSGYSYRSSTKKRTILESMLMLKLIAQEKSN</sequence>
<dbReference type="Pfam" id="PF00072">
    <property type="entry name" value="Response_reg"/>
    <property type="match status" value="1"/>
</dbReference>
<dbReference type="PROSITE" id="PS50110">
    <property type="entry name" value="RESPONSE_REGULATORY"/>
    <property type="match status" value="1"/>
</dbReference>
<dbReference type="Gene3D" id="3.40.50.2300">
    <property type="match status" value="1"/>
</dbReference>
<accession>A0AAJ2JPS8</accession>
<keyword evidence="4" id="KW-1185">Reference proteome</keyword>
<feature type="domain" description="Response regulatory" evidence="2">
    <location>
        <begin position="1"/>
        <end position="110"/>
    </location>
</feature>
<dbReference type="RefSeq" id="WP_072727615.1">
    <property type="nucleotide sequence ID" value="NZ_JAVYAA010000001.1"/>
</dbReference>
<dbReference type="CDD" id="cd17535">
    <property type="entry name" value="REC_NarL-like"/>
    <property type="match status" value="1"/>
</dbReference>
<dbReference type="AlphaFoldDB" id="A0AAJ2JPS8"/>
<dbReference type="InterPro" id="IPR001789">
    <property type="entry name" value="Sig_transdc_resp-reg_receiver"/>
</dbReference>
<evidence type="ECO:0000259" key="2">
    <source>
        <dbReference type="PROSITE" id="PS50110"/>
    </source>
</evidence>
<organism evidence="3 4">
    <name type="scientific">Paenibacillus suaedae</name>
    <dbReference type="NCBI Taxonomy" id="3077233"/>
    <lineage>
        <taxon>Bacteria</taxon>
        <taxon>Bacillati</taxon>
        <taxon>Bacillota</taxon>
        <taxon>Bacilli</taxon>
        <taxon>Bacillales</taxon>
        <taxon>Paenibacillaceae</taxon>
        <taxon>Paenibacillus</taxon>
    </lineage>
</organism>
<feature type="modified residue" description="4-aspartylphosphate" evidence="1">
    <location>
        <position position="52"/>
    </location>
</feature>
<dbReference type="InterPro" id="IPR058245">
    <property type="entry name" value="NreC/VraR/RcsB-like_REC"/>
</dbReference>
<name>A0AAJ2JPS8_9BACL</name>
<evidence type="ECO:0000313" key="3">
    <source>
        <dbReference type="EMBL" id="MDT8974620.1"/>
    </source>
</evidence>
<dbReference type="InterPro" id="IPR011006">
    <property type="entry name" value="CheY-like_superfamily"/>
</dbReference>
<dbReference type="Proteomes" id="UP001250538">
    <property type="component" value="Unassembled WGS sequence"/>
</dbReference>
<keyword evidence="1" id="KW-0597">Phosphoprotein</keyword>
<dbReference type="GO" id="GO:0000160">
    <property type="term" value="P:phosphorelay signal transduction system"/>
    <property type="evidence" value="ECO:0007669"/>
    <property type="project" value="InterPro"/>
</dbReference>
<evidence type="ECO:0000256" key="1">
    <source>
        <dbReference type="PROSITE-ProRule" id="PRU00169"/>
    </source>
</evidence>
<dbReference type="EMBL" id="JAVYAA010000001">
    <property type="protein sequence ID" value="MDT8974620.1"/>
    <property type="molecule type" value="Genomic_DNA"/>
</dbReference>
<gene>
    <name evidence="3" type="ORF">RQP50_00020</name>
</gene>
<proteinExistence type="predicted"/>
<comment type="caution">
    <text evidence="3">The sequence shown here is derived from an EMBL/GenBank/DDBJ whole genome shotgun (WGS) entry which is preliminary data.</text>
</comment>